<comment type="subcellular location">
    <subcellularLocation>
        <location evidence="1">Cell inner membrane</location>
        <topology evidence="1">Multi-pass membrane protein</topology>
    </subcellularLocation>
</comment>
<dbReference type="PIRSF" id="PIRSF006603">
    <property type="entry name" value="DinF"/>
    <property type="match status" value="1"/>
</dbReference>
<keyword evidence="4" id="KW-0813">Transport</keyword>
<keyword evidence="6 10" id="KW-0812">Transmembrane</keyword>
<reference evidence="11" key="2">
    <citation type="journal article" date="2021" name="PeerJ">
        <title>Extensive microbial diversity within the chicken gut microbiome revealed by metagenomics and culture.</title>
        <authorList>
            <person name="Gilroy R."/>
            <person name="Ravi A."/>
            <person name="Getino M."/>
            <person name="Pursley I."/>
            <person name="Horton D.L."/>
            <person name="Alikhan N.F."/>
            <person name="Baker D."/>
            <person name="Gharbi K."/>
            <person name="Hall N."/>
            <person name="Watson M."/>
            <person name="Adriaenssens E.M."/>
            <person name="Foster-Nyarko E."/>
            <person name="Jarju S."/>
            <person name="Secka A."/>
            <person name="Antonio M."/>
            <person name="Oren A."/>
            <person name="Chaudhuri R.R."/>
            <person name="La Ragione R."/>
            <person name="Hildebrand F."/>
            <person name="Pallen M.J."/>
        </authorList>
    </citation>
    <scope>NUCLEOTIDE SEQUENCE</scope>
    <source>
        <strain evidence="11">17213</strain>
    </source>
</reference>
<comment type="caution">
    <text evidence="11">The sequence shown here is derived from an EMBL/GenBank/DDBJ whole genome shotgun (WGS) entry which is preliminary data.</text>
</comment>
<evidence type="ECO:0000256" key="6">
    <source>
        <dbReference type="ARBA" id="ARBA00022692"/>
    </source>
</evidence>
<feature type="transmembrane region" description="Helical" evidence="10">
    <location>
        <begin position="175"/>
        <end position="194"/>
    </location>
</feature>
<dbReference type="PANTHER" id="PTHR43823:SF3">
    <property type="entry name" value="MULTIDRUG EXPORT PROTEIN MEPA"/>
    <property type="match status" value="1"/>
</dbReference>
<evidence type="ECO:0000256" key="8">
    <source>
        <dbReference type="ARBA" id="ARBA00023136"/>
    </source>
</evidence>
<gene>
    <name evidence="11" type="ORF">IAB19_08940</name>
</gene>
<proteinExistence type="inferred from homology"/>
<dbReference type="GO" id="GO:0015297">
    <property type="term" value="F:antiporter activity"/>
    <property type="evidence" value="ECO:0007669"/>
    <property type="project" value="InterPro"/>
</dbReference>
<protein>
    <recommendedName>
        <fullName evidence="3">Multidrug export protein MepA</fullName>
    </recommendedName>
</protein>
<dbReference type="InterPro" id="IPR002528">
    <property type="entry name" value="MATE_fam"/>
</dbReference>
<feature type="transmembrane region" description="Helical" evidence="10">
    <location>
        <begin position="20"/>
        <end position="37"/>
    </location>
</feature>
<evidence type="ECO:0000256" key="7">
    <source>
        <dbReference type="ARBA" id="ARBA00022989"/>
    </source>
</evidence>
<dbReference type="InterPro" id="IPR045070">
    <property type="entry name" value="MATE_MepA-like"/>
</dbReference>
<feature type="transmembrane region" description="Helical" evidence="10">
    <location>
        <begin position="99"/>
        <end position="122"/>
    </location>
</feature>
<feature type="transmembrane region" description="Helical" evidence="10">
    <location>
        <begin position="365"/>
        <end position="387"/>
    </location>
</feature>
<dbReference type="EMBL" id="JADINH010000176">
    <property type="protein sequence ID" value="MBO8416491.1"/>
    <property type="molecule type" value="Genomic_DNA"/>
</dbReference>
<dbReference type="CDD" id="cd13143">
    <property type="entry name" value="MATE_MepA_like"/>
    <property type="match status" value="1"/>
</dbReference>
<keyword evidence="9" id="KW-0046">Antibiotic resistance</keyword>
<evidence type="ECO:0000256" key="9">
    <source>
        <dbReference type="ARBA" id="ARBA00023251"/>
    </source>
</evidence>
<feature type="transmembrane region" description="Helical" evidence="10">
    <location>
        <begin position="276"/>
        <end position="296"/>
    </location>
</feature>
<name>A0A9D9DFK2_9GAMM</name>
<reference evidence="11" key="1">
    <citation type="submission" date="2020-10" db="EMBL/GenBank/DDBJ databases">
        <authorList>
            <person name="Gilroy R."/>
        </authorList>
    </citation>
    <scope>NUCLEOTIDE SEQUENCE</scope>
    <source>
        <strain evidence="11">17213</strain>
    </source>
</reference>
<accession>A0A9D9DFK2</accession>
<evidence type="ECO:0000313" key="12">
    <source>
        <dbReference type="Proteomes" id="UP000823631"/>
    </source>
</evidence>
<dbReference type="GO" id="GO:0042910">
    <property type="term" value="F:xenobiotic transmembrane transporter activity"/>
    <property type="evidence" value="ECO:0007669"/>
    <property type="project" value="InterPro"/>
</dbReference>
<feature type="transmembrane region" description="Helical" evidence="10">
    <location>
        <begin position="324"/>
        <end position="345"/>
    </location>
</feature>
<feature type="transmembrane region" description="Helical" evidence="10">
    <location>
        <begin position="429"/>
        <end position="447"/>
    </location>
</feature>
<dbReference type="Pfam" id="PF01554">
    <property type="entry name" value="MatE"/>
    <property type="match status" value="2"/>
</dbReference>
<dbReference type="InterPro" id="IPR051327">
    <property type="entry name" value="MATE_MepA_subfamily"/>
</dbReference>
<dbReference type="Proteomes" id="UP000823631">
    <property type="component" value="Unassembled WGS sequence"/>
</dbReference>
<dbReference type="GO" id="GO:0046677">
    <property type="term" value="P:response to antibiotic"/>
    <property type="evidence" value="ECO:0007669"/>
    <property type="project" value="UniProtKB-KW"/>
</dbReference>
<evidence type="ECO:0000313" key="11">
    <source>
        <dbReference type="EMBL" id="MBO8416491.1"/>
    </source>
</evidence>
<evidence type="ECO:0000256" key="5">
    <source>
        <dbReference type="ARBA" id="ARBA00022475"/>
    </source>
</evidence>
<evidence type="ECO:0000256" key="4">
    <source>
        <dbReference type="ARBA" id="ARBA00022448"/>
    </source>
</evidence>
<keyword evidence="8 10" id="KW-0472">Membrane</keyword>
<feature type="transmembrane region" description="Helical" evidence="10">
    <location>
        <begin position="240"/>
        <end position="264"/>
    </location>
</feature>
<feature type="transmembrane region" description="Helical" evidence="10">
    <location>
        <begin position="142"/>
        <end position="163"/>
    </location>
</feature>
<comment type="similarity">
    <text evidence="2">Belongs to the multi antimicrobial extrusion (MATE) (TC 2.A.66.1) family. MepA subfamily.</text>
</comment>
<dbReference type="GO" id="GO:0005886">
    <property type="term" value="C:plasma membrane"/>
    <property type="evidence" value="ECO:0007669"/>
    <property type="project" value="UniProtKB-SubCell"/>
</dbReference>
<evidence type="ECO:0000256" key="2">
    <source>
        <dbReference type="ARBA" id="ARBA00008417"/>
    </source>
</evidence>
<feature type="transmembrane region" description="Helical" evidence="10">
    <location>
        <begin position="399"/>
        <end position="417"/>
    </location>
</feature>
<evidence type="ECO:0000256" key="1">
    <source>
        <dbReference type="ARBA" id="ARBA00004429"/>
    </source>
</evidence>
<feature type="transmembrane region" description="Helical" evidence="10">
    <location>
        <begin position="200"/>
        <end position="220"/>
    </location>
</feature>
<evidence type="ECO:0000256" key="10">
    <source>
        <dbReference type="SAM" id="Phobius"/>
    </source>
</evidence>
<keyword evidence="7 10" id="KW-1133">Transmembrane helix</keyword>
<evidence type="ECO:0000256" key="3">
    <source>
        <dbReference type="ARBA" id="ARBA00022106"/>
    </source>
</evidence>
<organism evidence="11 12">
    <name type="scientific">Candidatus Avisuccinivibrio stercorigallinarum</name>
    <dbReference type="NCBI Taxonomy" id="2840704"/>
    <lineage>
        <taxon>Bacteria</taxon>
        <taxon>Pseudomonadati</taxon>
        <taxon>Pseudomonadota</taxon>
        <taxon>Gammaproteobacteria</taxon>
        <taxon>Aeromonadales</taxon>
        <taxon>Succinivibrionaceae</taxon>
        <taxon>Succinivibrionaceae incertae sedis</taxon>
        <taxon>Candidatus Avisuccinivibrio</taxon>
    </lineage>
</organism>
<dbReference type="AlphaFoldDB" id="A0A9D9DFK2"/>
<sequence>MASTAAKDKDFGRGKVSSHIISIAVPSFAAQLVQLLYSVVDRIYLGHYEESTQMSLTGLGLCFPLISFVLAMTALCAGGAAPLSSIERGRKDLVRGEQIIGNAFLLILASSLAVMLLYYLLLDPLLTLCGAGPASLPYARQYMLYYTAGTFFAMAGTGLLFCVNAQGFAREGMCFVLTACIVNIVLDPILIFYCDLGIKGAAIASVIAQLVMFLQVLHFLTRGRAILKLRRERCRFDKELCKAIMSLGVAGFVMQGTNALVLITCNSTLRRFGGDAMIGIMTIVSSIRDLISLPLISLTRSAQPVISFNLGAGKLGRIMEAVKFMSVLGLGYMLLSWAAVVIFPRPLLALFNLPSDLMDEGIHAVHLYFFGFCFMALHSAGQSTFVGLNLPRPAIFFSLFRKAFIVVPLTLLLPWCWDLGSDGVFIAEPISNVLSGVICFSCMWWTLRRLMREKTESPLVQ</sequence>
<keyword evidence="5" id="KW-1003">Cell membrane</keyword>
<feature type="transmembrane region" description="Helical" evidence="10">
    <location>
        <begin position="57"/>
        <end position="78"/>
    </location>
</feature>
<dbReference type="InterPro" id="IPR048279">
    <property type="entry name" value="MdtK-like"/>
</dbReference>
<dbReference type="PANTHER" id="PTHR43823">
    <property type="entry name" value="SPORULATION PROTEIN YKVU"/>
    <property type="match status" value="1"/>
</dbReference>